<feature type="transmembrane region" description="Helical" evidence="7">
    <location>
        <begin position="360"/>
        <end position="380"/>
    </location>
</feature>
<evidence type="ECO:0000313" key="10">
    <source>
        <dbReference type="Proteomes" id="UP000309673"/>
    </source>
</evidence>
<dbReference type="Gene3D" id="1.20.1250.20">
    <property type="entry name" value="MFS general substrate transporter like domains"/>
    <property type="match status" value="1"/>
</dbReference>
<keyword evidence="4 7" id="KW-0812">Transmembrane</keyword>
<evidence type="ECO:0000313" key="9">
    <source>
        <dbReference type="EMBL" id="TJY41815.1"/>
    </source>
</evidence>
<keyword evidence="3" id="KW-1003">Cell membrane</keyword>
<dbReference type="InterPro" id="IPR036259">
    <property type="entry name" value="MFS_trans_sf"/>
</dbReference>
<dbReference type="AlphaFoldDB" id="A0A4U0FAP5"/>
<dbReference type="RefSeq" id="WP_136777950.1">
    <property type="nucleotide sequence ID" value="NZ_SUPK01000005.1"/>
</dbReference>
<sequence length="420" mass="45603">MQTQLSIENVPQKRTSLGASFRRFYTAVALTGAGDGMTTAALPWLAAALSGNALLVSMVSAASRLPWLLFSLPFGVMIDRFPRHVLMAVSSFVRAVMMGLITLSVYFGFANLPLLIVLTFLFGTAKVMYDSTAQTMVPMLVEQKELERANGLVSSVQLVTSDILGGALAGLLLTVGMPYPFLIDTLTSAASIPMLAGLKREETAVVRAHRLSFRHDLMQGVRFVWHDPLLRPLALFQIGMTGAFSVITAMQVFFIKEILHLNSFGFGVLISVATLGSIAGGQFVSRVKEKLGTRKSILLAIGVMAVGYGLCGVSSHWAVVGALYTIGAFFIVVWNVINVSFRQRIVPEELLGRVNGVFRFLSWGVASIGAVLGGVLITGGEPLIGREWALRSPYLLLFVVYAILWLIAVRLFDEDKLKRA</sequence>
<dbReference type="EMBL" id="SUPK01000005">
    <property type="protein sequence ID" value="TJY41815.1"/>
    <property type="molecule type" value="Genomic_DNA"/>
</dbReference>
<dbReference type="OrthoDB" id="9775268at2"/>
<evidence type="ECO:0000256" key="5">
    <source>
        <dbReference type="ARBA" id="ARBA00022989"/>
    </source>
</evidence>
<feature type="transmembrane region" description="Helical" evidence="7">
    <location>
        <begin position="321"/>
        <end position="339"/>
    </location>
</feature>
<accession>A0A4U0FAP5</accession>
<comment type="caution">
    <text evidence="9">The sequence shown here is derived from an EMBL/GenBank/DDBJ whole genome shotgun (WGS) entry which is preliminary data.</text>
</comment>
<keyword evidence="2" id="KW-0813">Transport</keyword>
<evidence type="ECO:0000256" key="2">
    <source>
        <dbReference type="ARBA" id="ARBA00022448"/>
    </source>
</evidence>
<dbReference type="PROSITE" id="PS50850">
    <property type="entry name" value="MFS"/>
    <property type="match status" value="1"/>
</dbReference>
<evidence type="ECO:0000256" key="3">
    <source>
        <dbReference type="ARBA" id="ARBA00022475"/>
    </source>
</evidence>
<comment type="subcellular location">
    <subcellularLocation>
        <location evidence="1">Cell membrane</location>
        <topology evidence="1">Multi-pass membrane protein</topology>
    </subcellularLocation>
</comment>
<feature type="transmembrane region" description="Helical" evidence="7">
    <location>
        <begin position="233"/>
        <end position="255"/>
    </location>
</feature>
<feature type="transmembrane region" description="Helical" evidence="7">
    <location>
        <begin position="296"/>
        <end position="315"/>
    </location>
</feature>
<dbReference type="InterPro" id="IPR010290">
    <property type="entry name" value="TM_effector"/>
</dbReference>
<feature type="domain" description="Major facilitator superfamily (MFS) profile" evidence="8">
    <location>
        <begin position="20"/>
        <end position="416"/>
    </location>
</feature>
<gene>
    <name evidence="9" type="ORF">E5161_11465</name>
</gene>
<dbReference type="Pfam" id="PF05977">
    <property type="entry name" value="MFS_3"/>
    <property type="match status" value="1"/>
</dbReference>
<feature type="transmembrane region" description="Helical" evidence="7">
    <location>
        <begin position="261"/>
        <end position="284"/>
    </location>
</feature>
<keyword evidence="5 7" id="KW-1133">Transmembrane helix</keyword>
<keyword evidence="6 7" id="KW-0472">Membrane</keyword>
<dbReference type="SUPFAM" id="SSF103473">
    <property type="entry name" value="MFS general substrate transporter"/>
    <property type="match status" value="1"/>
</dbReference>
<feature type="transmembrane region" description="Helical" evidence="7">
    <location>
        <begin position="392"/>
        <end position="412"/>
    </location>
</feature>
<protein>
    <submittedName>
        <fullName evidence="9">MFS transporter</fullName>
    </submittedName>
</protein>
<feature type="transmembrane region" description="Helical" evidence="7">
    <location>
        <begin position="53"/>
        <end position="78"/>
    </location>
</feature>
<feature type="transmembrane region" description="Helical" evidence="7">
    <location>
        <begin position="24"/>
        <end position="47"/>
    </location>
</feature>
<dbReference type="PANTHER" id="PTHR23513">
    <property type="entry name" value="INTEGRAL MEMBRANE EFFLUX PROTEIN-RELATED"/>
    <property type="match status" value="1"/>
</dbReference>
<evidence type="ECO:0000256" key="7">
    <source>
        <dbReference type="SAM" id="Phobius"/>
    </source>
</evidence>
<name>A0A4U0FAP5_9BACL</name>
<keyword evidence="10" id="KW-1185">Reference proteome</keyword>
<evidence type="ECO:0000256" key="4">
    <source>
        <dbReference type="ARBA" id="ARBA00022692"/>
    </source>
</evidence>
<dbReference type="GO" id="GO:0005886">
    <property type="term" value="C:plasma membrane"/>
    <property type="evidence" value="ECO:0007669"/>
    <property type="project" value="UniProtKB-SubCell"/>
</dbReference>
<reference evidence="9 10" key="1">
    <citation type="submission" date="2019-04" db="EMBL/GenBank/DDBJ databases">
        <title>Cohnella sp. nov., isolated from soil.</title>
        <authorList>
            <person name="Kim W."/>
        </authorList>
    </citation>
    <scope>NUCLEOTIDE SEQUENCE [LARGE SCALE GENOMIC DNA]</scope>
    <source>
        <strain evidence="9 10">CAU 1483</strain>
    </source>
</reference>
<evidence type="ECO:0000256" key="6">
    <source>
        <dbReference type="ARBA" id="ARBA00023136"/>
    </source>
</evidence>
<dbReference type="Proteomes" id="UP000309673">
    <property type="component" value="Unassembled WGS sequence"/>
</dbReference>
<dbReference type="GO" id="GO:0022857">
    <property type="term" value="F:transmembrane transporter activity"/>
    <property type="evidence" value="ECO:0007669"/>
    <property type="project" value="InterPro"/>
</dbReference>
<proteinExistence type="predicted"/>
<organism evidence="9 10">
    <name type="scientific">Cohnella pontilimi</name>
    <dbReference type="NCBI Taxonomy" id="2564100"/>
    <lineage>
        <taxon>Bacteria</taxon>
        <taxon>Bacillati</taxon>
        <taxon>Bacillota</taxon>
        <taxon>Bacilli</taxon>
        <taxon>Bacillales</taxon>
        <taxon>Paenibacillaceae</taxon>
        <taxon>Cohnella</taxon>
    </lineage>
</organism>
<evidence type="ECO:0000259" key="8">
    <source>
        <dbReference type="PROSITE" id="PS50850"/>
    </source>
</evidence>
<evidence type="ECO:0000256" key="1">
    <source>
        <dbReference type="ARBA" id="ARBA00004651"/>
    </source>
</evidence>
<dbReference type="InterPro" id="IPR020846">
    <property type="entry name" value="MFS_dom"/>
</dbReference>
<dbReference type="CDD" id="cd06173">
    <property type="entry name" value="MFS_MefA_like"/>
    <property type="match status" value="1"/>
</dbReference>
<dbReference type="PANTHER" id="PTHR23513:SF6">
    <property type="entry name" value="MAJOR FACILITATOR SUPERFAMILY ASSOCIATED DOMAIN-CONTAINING PROTEIN"/>
    <property type="match status" value="1"/>
</dbReference>